<dbReference type="InterPro" id="IPR016084">
    <property type="entry name" value="Haem_Oase-like_multi-hlx"/>
</dbReference>
<dbReference type="GO" id="GO:0006979">
    <property type="term" value="P:response to oxidative stress"/>
    <property type="evidence" value="ECO:0007669"/>
    <property type="project" value="TreeGrafter"/>
</dbReference>
<evidence type="ECO:0000256" key="7">
    <source>
        <dbReference type="ARBA" id="ARBA00048328"/>
    </source>
</evidence>
<keyword evidence="8" id="KW-0812">Transmembrane</keyword>
<protein>
    <recommendedName>
        <fullName evidence="2">heme oxygenase (biliverdin-producing)</fullName>
        <ecNumber evidence="2">1.14.14.18</ecNumber>
    </recommendedName>
</protein>
<dbReference type="GO" id="GO:0006788">
    <property type="term" value="P:heme oxidation"/>
    <property type="evidence" value="ECO:0007669"/>
    <property type="project" value="InterPro"/>
</dbReference>
<dbReference type="InterPro" id="IPR002051">
    <property type="entry name" value="Haem_Oase"/>
</dbReference>
<dbReference type="CDD" id="cd19165">
    <property type="entry name" value="HemeO"/>
    <property type="match status" value="1"/>
</dbReference>
<name>A0AAD5JTH3_9FUNG</name>
<dbReference type="Pfam" id="PF01126">
    <property type="entry name" value="Heme_oxygenase"/>
    <property type="match status" value="1"/>
</dbReference>
<dbReference type="GO" id="GO:0046872">
    <property type="term" value="F:metal ion binding"/>
    <property type="evidence" value="ECO:0007669"/>
    <property type="project" value="UniProtKB-KW"/>
</dbReference>
<keyword evidence="8" id="KW-0472">Membrane</keyword>
<keyword evidence="3" id="KW-0349">Heme</keyword>
<dbReference type="GO" id="GO:0042167">
    <property type="term" value="P:heme catabolic process"/>
    <property type="evidence" value="ECO:0007669"/>
    <property type="project" value="TreeGrafter"/>
</dbReference>
<organism evidence="9 10">
    <name type="scientific">Phascolomyces articulosus</name>
    <dbReference type="NCBI Taxonomy" id="60185"/>
    <lineage>
        <taxon>Eukaryota</taxon>
        <taxon>Fungi</taxon>
        <taxon>Fungi incertae sedis</taxon>
        <taxon>Mucoromycota</taxon>
        <taxon>Mucoromycotina</taxon>
        <taxon>Mucoromycetes</taxon>
        <taxon>Mucorales</taxon>
        <taxon>Lichtheimiaceae</taxon>
        <taxon>Phascolomyces</taxon>
    </lineage>
</organism>
<gene>
    <name evidence="9" type="ORF">BDA99DRAFT_518976</name>
</gene>
<dbReference type="AlphaFoldDB" id="A0AAD5JTH3"/>
<reference evidence="9" key="1">
    <citation type="journal article" date="2022" name="IScience">
        <title>Evolution of zygomycete secretomes and the origins of terrestrial fungal ecologies.</title>
        <authorList>
            <person name="Chang Y."/>
            <person name="Wang Y."/>
            <person name="Mondo S."/>
            <person name="Ahrendt S."/>
            <person name="Andreopoulos W."/>
            <person name="Barry K."/>
            <person name="Beard J."/>
            <person name="Benny G.L."/>
            <person name="Blankenship S."/>
            <person name="Bonito G."/>
            <person name="Cuomo C."/>
            <person name="Desiro A."/>
            <person name="Gervers K.A."/>
            <person name="Hundley H."/>
            <person name="Kuo A."/>
            <person name="LaButti K."/>
            <person name="Lang B.F."/>
            <person name="Lipzen A."/>
            <person name="O'Donnell K."/>
            <person name="Pangilinan J."/>
            <person name="Reynolds N."/>
            <person name="Sandor L."/>
            <person name="Smith M.E."/>
            <person name="Tsang A."/>
            <person name="Grigoriev I.V."/>
            <person name="Stajich J.E."/>
            <person name="Spatafora J.W."/>
        </authorList>
    </citation>
    <scope>NUCLEOTIDE SEQUENCE</scope>
    <source>
        <strain evidence="9">RSA 2281</strain>
    </source>
</reference>
<dbReference type="EMBL" id="JAIXMP010000025">
    <property type="protein sequence ID" value="KAI9253779.1"/>
    <property type="molecule type" value="Genomic_DNA"/>
</dbReference>
<keyword evidence="4" id="KW-0479">Metal-binding</keyword>
<dbReference type="Proteomes" id="UP001209540">
    <property type="component" value="Unassembled WGS sequence"/>
</dbReference>
<dbReference type="InterPro" id="IPR016053">
    <property type="entry name" value="Haem_Oase-like"/>
</dbReference>
<accession>A0AAD5JTH3</accession>
<evidence type="ECO:0000256" key="6">
    <source>
        <dbReference type="ARBA" id="ARBA00023004"/>
    </source>
</evidence>
<keyword evidence="5" id="KW-0560">Oxidoreductase</keyword>
<dbReference type="EC" id="1.14.14.18" evidence="2"/>
<evidence type="ECO:0000256" key="3">
    <source>
        <dbReference type="ARBA" id="ARBA00022617"/>
    </source>
</evidence>
<evidence type="ECO:0000256" key="8">
    <source>
        <dbReference type="SAM" id="Phobius"/>
    </source>
</evidence>
<dbReference type="GO" id="GO:0020037">
    <property type="term" value="F:heme binding"/>
    <property type="evidence" value="ECO:0007669"/>
    <property type="project" value="TreeGrafter"/>
</dbReference>
<evidence type="ECO:0000256" key="1">
    <source>
        <dbReference type="ARBA" id="ARBA00006134"/>
    </source>
</evidence>
<evidence type="ECO:0000256" key="5">
    <source>
        <dbReference type="ARBA" id="ARBA00023002"/>
    </source>
</evidence>
<dbReference type="Gene3D" id="1.20.910.10">
    <property type="entry name" value="Heme oxygenase-like"/>
    <property type="match status" value="1"/>
</dbReference>
<evidence type="ECO:0000256" key="2">
    <source>
        <dbReference type="ARBA" id="ARBA00012360"/>
    </source>
</evidence>
<reference evidence="9" key="2">
    <citation type="submission" date="2023-02" db="EMBL/GenBank/DDBJ databases">
        <authorList>
            <consortium name="DOE Joint Genome Institute"/>
            <person name="Mondo S.J."/>
            <person name="Chang Y."/>
            <person name="Wang Y."/>
            <person name="Ahrendt S."/>
            <person name="Andreopoulos W."/>
            <person name="Barry K."/>
            <person name="Beard J."/>
            <person name="Benny G.L."/>
            <person name="Blankenship S."/>
            <person name="Bonito G."/>
            <person name="Cuomo C."/>
            <person name="Desiro A."/>
            <person name="Gervers K.A."/>
            <person name="Hundley H."/>
            <person name="Kuo A."/>
            <person name="LaButti K."/>
            <person name="Lang B.F."/>
            <person name="Lipzen A."/>
            <person name="O'Donnell K."/>
            <person name="Pangilinan J."/>
            <person name="Reynolds N."/>
            <person name="Sandor L."/>
            <person name="Smith M.W."/>
            <person name="Tsang A."/>
            <person name="Grigoriev I.V."/>
            <person name="Stajich J.E."/>
            <person name="Spatafora J.W."/>
        </authorList>
    </citation>
    <scope>NUCLEOTIDE SEQUENCE</scope>
    <source>
        <strain evidence="9">RSA 2281</strain>
    </source>
</reference>
<evidence type="ECO:0000256" key="4">
    <source>
        <dbReference type="ARBA" id="ARBA00022723"/>
    </source>
</evidence>
<proteinExistence type="inferred from homology"/>
<dbReference type="GO" id="GO:0004392">
    <property type="term" value="F:heme oxygenase (decyclizing) activity"/>
    <property type="evidence" value="ECO:0007669"/>
    <property type="project" value="UniProtKB-EC"/>
</dbReference>
<evidence type="ECO:0000313" key="9">
    <source>
        <dbReference type="EMBL" id="KAI9253779.1"/>
    </source>
</evidence>
<dbReference type="PRINTS" id="PR00088">
    <property type="entry name" value="HAEMOXYGNASE"/>
</dbReference>
<keyword evidence="10" id="KW-1185">Reference proteome</keyword>
<feature type="transmembrane region" description="Helical" evidence="8">
    <location>
        <begin position="387"/>
        <end position="406"/>
    </location>
</feature>
<comment type="similarity">
    <text evidence="1">Belongs to the heme oxygenase family.</text>
</comment>
<keyword evidence="6" id="KW-0408">Iron</keyword>
<dbReference type="PANTHER" id="PTHR10720:SF0">
    <property type="entry name" value="HEME OXYGENASE"/>
    <property type="match status" value="1"/>
</dbReference>
<dbReference type="SUPFAM" id="SSF48613">
    <property type="entry name" value="Heme oxygenase-like"/>
    <property type="match status" value="1"/>
</dbReference>
<dbReference type="PROSITE" id="PS00593">
    <property type="entry name" value="HEME_OXYGENASE"/>
    <property type="match status" value="1"/>
</dbReference>
<comment type="catalytic activity">
    <reaction evidence="7">
        <text>heme b + 3 reduced [NADPH--hemoprotein reductase] + 3 O2 = biliverdin IXalpha + CO + Fe(2+) + 3 oxidized [NADPH--hemoprotein reductase] + 3 H2O + H(+)</text>
        <dbReference type="Rhea" id="RHEA:21764"/>
        <dbReference type="Rhea" id="RHEA-COMP:11964"/>
        <dbReference type="Rhea" id="RHEA-COMP:11965"/>
        <dbReference type="ChEBI" id="CHEBI:15377"/>
        <dbReference type="ChEBI" id="CHEBI:15378"/>
        <dbReference type="ChEBI" id="CHEBI:15379"/>
        <dbReference type="ChEBI" id="CHEBI:17245"/>
        <dbReference type="ChEBI" id="CHEBI:29033"/>
        <dbReference type="ChEBI" id="CHEBI:57618"/>
        <dbReference type="ChEBI" id="CHEBI:57991"/>
        <dbReference type="ChEBI" id="CHEBI:58210"/>
        <dbReference type="ChEBI" id="CHEBI:60344"/>
        <dbReference type="EC" id="1.14.14.18"/>
    </reaction>
</comment>
<comment type="caution">
    <text evidence="9">The sequence shown here is derived from an EMBL/GenBank/DDBJ whole genome shotgun (WGS) entry which is preliminary data.</text>
</comment>
<evidence type="ECO:0000313" key="10">
    <source>
        <dbReference type="Proteomes" id="UP001209540"/>
    </source>
</evidence>
<dbReference type="PANTHER" id="PTHR10720">
    <property type="entry name" value="HEME OXYGENASE"/>
    <property type="match status" value="1"/>
</dbReference>
<keyword evidence="8" id="KW-1133">Transmembrane helix</keyword>
<dbReference type="InterPro" id="IPR018207">
    <property type="entry name" value="Haem_oxygenase_CS"/>
</dbReference>
<sequence>MAETTVKTHSFPHPGLDQLADTEELRSQCPAFASGCPYAKVDGHVISGFNDLSKCPAFKEGCPFTNKNKEEIRSLFTNMPKEHPNIDMQKSAESPEGAILVQMLNQIVSDSAMGQVAFTEEEKSTEAAPVVKKELDSEILEDPQLAAAMREGTKAAHKAAENSIFTRRFLKGDINRDEYGRYITSLYFVYNSMESLLEKHKDNLAIKTIYFPVELNRVHALLQDLEFFFGKDKLAQVTDPATMTPAVKEYVEAMELACEVNPALLVAHSYSRYLGDLSGGQILAKRLKKHILGLSEGDGNWDSNEGLQFYAFTNIGNHNAFKEEYRERLNKAPVDKRTRDLIVTEAIRSFEVNIGLFDEVQKLSEQGKLVPTAGSEKKTIDSTVVRWSPIIALTVAVAAVGTAYYVRFHQRK</sequence>